<gene>
    <name evidence="1" type="ORF">TAO_0978</name>
</gene>
<name>A0A1Q2SMI0_9GAMM</name>
<dbReference type="KEGG" id="ntt:TAO_0978"/>
<evidence type="ECO:0000313" key="2">
    <source>
        <dbReference type="Proteomes" id="UP000243679"/>
    </source>
</evidence>
<organism evidence="1 2">
    <name type="scientific">Candidatus Nitrosoglobus terrae</name>
    <dbReference type="NCBI Taxonomy" id="1630141"/>
    <lineage>
        <taxon>Bacteria</taxon>
        <taxon>Pseudomonadati</taxon>
        <taxon>Pseudomonadota</taxon>
        <taxon>Gammaproteobacteria</taxon>
        <taxon>Chromatiales</taxon>
        <taxon>Chromatiaceae</taxon>
        <taxon>Candidatus Nitrosoglobus</taxon>
    </lineage>
</organism>
<dbReference type="AlphaFoldDB" id="A0A1Q2SMI0"/>
<dbReference type="Proteomes" id="UP000243679">
    <property type="component" value="Chromosome"/>
</dbReference>
<sequence length="89" mass="9646">MSGTESIAYFLSFQGLNALVGFSAKVSPSATPFEINRAIKSSSVVALGFRDTSGVNTSVTLNTDTALLNIFKNIKVFIDKKFKSFFNNL</sequence>
<keyword evidence="2" id="KW-1185">Reference proteome</keyword>
<reference evidence="1 2" key="1">
    <citation type="journal article" date="2017" name="ISME J.">
        <title>An acid-tolerant ammonia-oxidizing ?-proteobacterium from soil.</title>
        <authorList>
            <person name="Hayatsu M."/>
            <person name="Tago K."/>
            <person name="Uchiyama I."/>
            <person name="Toyoda A."/>
            <person name="Wang Y."/>
            <person name="Shimomura Y."/>
            <person name="Okubo T."/>
            <person name="Kurisu F."/>
            <person name="Hirono Y."/>
            <person name="Nonaka K."/>
            <person name="Akiyama H."/>
            <person name="Itoh T."/>
            <person name="Takami H."/>
        </authorList>
    </citation>
    <scope>NUCLEOTIDE SEQUENCE [LARGE SCALE GENOMIC DNA]</scope>
    <source>
        <strain evidence="1 2">TAO100</strain>
    </source>
</reference>
<evidence type="ECO:0000313" key="1">
    <source>
        <dbReference type="EMBL" id="BAW80348.1"/>
    </source>
</evidence>
<dbReference type="RefSeq" id="WP_145955144.1">
    <property type="nucleotide sequence ID" value="NZ_AP014836.1"/>
</dbReference>
<protein>
    <submittedName>
        <fullName evidence="1">Uncharacterized protein</fullName>
    </submittedName>
</protein>
<accession>A0A1Q2SMI0</accession>
<proteinExistence type="predicted"/>
<dbReference type="EMBL" id="AP014836">
    <property type="protein sequence ID" value="BAW80348.1"/>
    <property type="molecule type" value="Genomic_DNA"/>
</dbReference>